<dbReference type="RefSeq" id="WP_077291034.1">
    <property type="nucleotide sequence ID" value="NZ_CP019630.1"/>
</dbReference>
<dbReference type="Proteomes" id="UP000188174">
    <property type="component" value="Chromosome"/>
</dbReference>
<feature type="chain" id="PRO_5046294830" description="Solute-binding protein family 3/N-terminal domain-containing protein" evidence="1">
    <location>
        <begin position="23"/>
        <end position="240"/>
    </location>
</feature>
<sequence>MRGLSAFLVAMSVFLLPGVSIADTIKVPTIEVPPWGKNSNPPSGLLVDVAAMIADEMGATPEFIVMPYKRVHTVASGCFKGFVVMPDHPEIRASSEEAARLWDMEVVLYSNKLDPVGSLKELEGNSVGLLLGSELLPEINANEKIAKVEVEHPDQMVDMLSRQSVSAIVGLRPNCNLLQSQDAENCVDLDKTFHATPVRKVSVFAWTPKCDVGRAVRTRIKEAVSRLQTEGALSKVQRLN</sequence>
<feature type="signal peptide" evidence="1">
    <location>
        <begin position="1"/>
        <end position="22"/>
    </location>
</feature>
<organism evidence="2 3">
    <name type="scientific">Roseibium algicola</name>
    <dbReference type="NCBI Taxonomy" id="2857014"/>
    <lineage>
        <taxon>Bacteria</taxon>
        <taxon>Pseudomonadati</taxon>
        <taxon>Pseudomonadota</taxon>
        <taxon>Alphaproteobacteria</taxon>
        <taxon>Hyphomicrobiales</taxon>
        <taxon>Stappiaceae</taxon>
        <taxon>Roseibium</taxon>
    </lineage>
</organism>
<keyword evidence="1" id="KW-0732">Signal</keyword>
<protein>
    <recommendedName>
        <fullName evidence="4">Solute-binding protein family 3/N-terminal domain-containing protein</fullName>
    </recommendedName>
</protein>
<gene>
    <name evidence="2" type="ORF">B0E33_09440</name>
</gene>
<keyword evidence="3" id="KW-1185">Reference proteome</keyword>
<dbReference type="EMBL" id="CP019630">
    <property type="protein sequence ID" value="AQQ03788.1"/>
    <property type="molecule type" value="Genomic_DNA"/>
</dbReference>
<accession>A0ABN4WX41</accession>
<proteinExistence type="predicted"/>
<evidence type="ECO:0000313" key="3">
    <source>
        <dbReference type="Proteomes" id="UP000188174"/>
    </source>
</evidence>
<evidence type="ECO:0008006" key="4">
    <source>
        <dbReference type="Google" id="ProtNLM"/>
    </source>
</evidence>
<dbReference type="Gene3D" id="3.40.190.10">
    <property type="entry name" value="Periplasmic binding protein-like II"/>
    <property type="match status" value="2"/>
</dbReference>
<evidence type="ECO:0000256" key="1">
    <source>
        <dbReference type="SAM" id="SignalP"/>
    </source>
</evidence>
<dbReference type="SUPFAM" id="SSF53850">
    <property type="entry name" value="Periplasmic binding protein-like II"/>
    <property type="match status" value="1"/>
</dbReference>
<reference evidence="2 3" key="1">
    <citation type="submission" date="2017-02" db="EMBL/GenBank/DDBJ databases">
        <authorList>
            <person name="Jeong S."/>
        </authorList>
    </citation>
    <scope>NUCLEOTIDE SEQUENCE [LARGE SCALE GENOMIC DNA]</scope>
    <source>
        <strain evidence="2 3">RMAR6-6</strain>
    </source>
</reference>
<evidence type="ECO:0000313" key="2">
    <source>
        <dbReference type="EMBL" id="AQQ03788.1"/>
    </source>
</evidence>
<name>A0ABN4WX41_9HYPH</name>